<name>A0A5J4KPJ9_9CHLR</name>
<dbReference type="EMBL" id="BKZW01000002">
    <property type="protein sequence ID" value="GER89805.1"/>
    <property type="molecule type" value="Genomic_DNA"/>
</dbReference>
<dbReference type="Gene3D" id="3.40.1580.10">
    <property type="entry name" value="SMI1/KNR4-like"/>
    <property type="match status" value="1"/>
</dbReference>
<keyword evidence="3" id="KW-1185">Reference proteome</keyword>
<accession>A0A5J4KPJ9</accession>
<comment type="caution">
    <text evidence="2">The sequence shown here is derived from an EMBL/GenBank/DDBJ whole genome shotgun (WGS) entry which is preliminary data.</text>
</comment>
<evidence type="ECO:0000313" key="2">
    <source>
        <dbReference type="EMBL" id="GER89805.1"/>
    </source>
</evidence>
<dbReference type="Proteomes" id="UP000326912">
    <property type="component" value="Unassembled WGS sequence"/>
</dbReference>
<dbReference type="SUPFAM" id="SSF160631">
    <property type="entry name" value="SMI1/KNR4-like"/>
    <property type="match status" value="1"/>
</dbReference>
<dbReference type="SMART" id="SM00860">
    <property type="entry name" value="SMI1_KNR4"/>
    <property type="match status" value="1"/>
</dbReference>
<proteinExistence type="predicted"/>
<reference evidence="2 3" key="1">
    <citation type="submission" date="2019-10" db="EMBL/GenBank/DDBJ databases">
        <title>Dictyobacter vulcani sp. nov., within the class Ktedonobacteria, isolated from soil of volcanic Mt. Zao.</title>
        <authorList>
            <person name="Zheng Y."/>
            <person name="Wang C.M."/>
            <person name="Sakai Y."/>
            <person name="Abe K."/>
            <person name="Yokota A."/>
            <person name="Yabe S."/>
        </authorList>
    </citation>
    <scope>NUCLEOTIDE SEQUENCE [LARGE SCALE GENOMIC DNA]</scope>
    <source>
        <strain evidence="2 3">W12</strain>
    </source>
</reference>
<dbReference type="AlphaFoldDB" id="A0A5J4KPJ9"/>
<dbReference type="InterPro" id="IPR018958">
    <property type="entry name" value="Knr4/Smi1-like_dom"/>
</dbReference>
<dbReference type="InterPro" id="IPR037883">
    <property type="entry name" value="Knr4/Smi1-like_sf"/>
</dbReference>
<dbReference type="InterPro" id="IPR051873">
    <property type="entry name" value="KNR4/SMI1_regulator"/>
</dbReference>
<dbReference type="Pfam" id="PF09346">
    <property type="entry name" value="SMI1_KNR4"/>
    <property type="match status" value="1"/>
</dbReference>
<evidence type="ECO:0000313" key="3">
    <source>
        <dbReference type="Proteomes" id="UP000326912"/>
    </source>
</evidence>
<sequence length="196" mass="22749">MDAIQHSWCRIETWMQHHAPYTWPNLAPGTSDRDVQLAEEILGMTLPADFKAFYRIHNGQFWLDLVSHMQLLPLQKVVKVWMEMKQLWENGVFEGCKPYYFFDALCKDWETGPIQPVWWHPRWIPFAMDRAGNYCCLDMAPDVGGTSGQIIDWDHDCGPSRTLFPSFQYLLSTLADQVESGDCVDTKDGLELRSKM</sequence>
<dbReference type="PANTHER" id="PTHR47432:SF1">
    <property type="entry name" value="CELL WALL ASSEMBLY REGULATOR SMI1"/>
    <property type="match status" value="1"/>
</dbReference>
<evidence type="ECO:0000259" key="1">
    <source>
        <dbReference type="SMART" id="SM00860"/>
    </source>
</evidence>
<gene>
    <name evidence="2" type="ORF">KDW_39670</name>
</gene>
<organism evidence="2 3">
    <name type="scientific">Dictyobacter vulcani</name>
    <dbReference type="NCBI Taxonomy" id="2607529"/>
    <lineage>
        <taxon>Bacteria</taxon>
        <taxon>Bacillati</taxon>
        <taxon>Chloroflexota</taxon>
        <taxon>Ktedonobacteria</taxon>
        <taxon>Ktedonobacterales</taxon>
        <taxon>Dictyobacteraceae</taxon>
        <taxon>Dictyobacter</taxon>
    </lineage>
</organism>
<protein>
    <submittedName>
        <fullName evidence="2">SMI1/KNR4 family protein</fullName>
    </submittedName>
</protein>
<feature type="domain" description="Knr4/Smi1-like" evidence="1">
    <location>
        <begin position="29"/>
        <end position="173"/>
    </location>
</feature>
<dbReference type="PANTHER" id="PTHR47432">
    <property type="entry name" value="CELL WALL ASSEMBLY REGULATOR SMI1"/>
    <property type="match status" value="1"/>
</dbReference>
<dbReference type="RefSeq" id="WP_151757643.1">
    <property type="nucleotide sequence ID" value="NZ_BKZW01000002.1"/>
</dbReference>